<dbReference type="GeneID" id="106662562"/>
<reference evidence="1" key="1">
    <citation type="submission" date="2022-01" db="UniProtKB">
        <authorList>
            <consortium name="EnsemblMetazoa"/>
        </authorList>
    </citation>
    <scope>IDENTIFICATION</scope>
</reference>
<proteinExistence type="predicted"/>
<name>A0A8I6RHL9_CIMLE</name>
<dbReference type="EnsemblMetazoa" id="XM_014386745.2">
    <property type="protein sequence ID" value="XP_014242231.2"/>
    <property type="gene ID" value="LOC106662562"/>
</dbReference>
<protein>
    <submittedName>
        <fullName evidence="1">Uncharacterized protein</fullName>
    </submittedName>
</protein>
<dbReference type="Pfam" id="PF07898">
    <property type="entry name" value="DUF1676"/>
    <property type="match status" value="1"/>
</dbReference>
<dbReference type="InterPro" id="IPR012464">
    <property type="entry name" value="DUF1676"/>
</dbReference>
<sequence>MGAAQYQLFPGIFLSYNLNTSEVPQMMLRSLETGNMNEEFDNYISDRLNQYLNSLTLNIKVLDPSTMHHARKLSNEIFSRLVPHETGRRKGHNNNAMWMAGTVAAVSVSALAAISGKALMTSLLALMLTGAKMMHKGGGGGGYGCKSAALIDARTMEIDRIAAAAETEFNQHIPIHVFTPSAHGQLTSYSGPPKH</sequence>
<evidence type="ECO:0000313" key="2">
    <source>
        <dbReference type="Proteomes" id="UP000494040"/>
    </source>
</evidence>
<dbReference type="AlphaFoldDB" id="A0A8I6RHL9"/>
<evidence type="ECO:0000313" key="1">
    <source>
        <dbReference type="EnsemblMetazoa" id="XP_014242231.2"/>
    </source>
</evidence>
<dbReference type="KEGG" id="clec:106662562"/>
<keyword evidence="2" id="KW-1185">Reference proteome</keyword>
<organism evidence="1 2">
    <name type="scientific">Cimex lectularius</name>
    <name type="common">Bed bug</name>
    <name type="synonym">Acanthia lectularia</name>
    <dbReference type="NCBI Taxonomy" id="79782"/>
    <lineage>
        <taxon>Eukaryota</taxon>
        <taxon>Metazoa</taxon>
        <taxon>Ecdysozoa</taxon>
        <taxon>Arthropoda</taxon>
        <taxon>Hexapoda</taxon>
        <taxon>Insecta</taxon>
        <taxon>Pterygota</taxon>
        <taxon>Neoptera</taxon>
        <taxon>Paraneoptera</taxon>
        <taxon>Hemiptera</taxon>
        <taxon>Heteroptera</taxon>
        <taxon>Panheteroptera</taxon>
        <taxon>Cimicomorpha</taxon>
        <taxon>Cimicidae</taxon>
        <taxon>Cimex</taxon>
    </lineage>
</organism>
<dbReference type="Proteomes" id="UP000494040">
    <property type="component" value="Unassembled WGS sequence"/>
</dbReference>
<dbReference type="OrthoDB" id="6627399at2759"/>
<accession>A0A8I6RHL9</accession>
<dbReference type="RefSeq" id="XP_014242231.2">
    <property type="nucleotide sequence ID" value="XM_014386745.2"/>
</dbReference>